<dbReference type="AlphaFoldDB" id="E9H2K2"/>
<dbReference type="InterPro" id="IPR005135">
    <property type="entry name" value="Endo/exonuclease/phosphatase"/>
</dbReference>
<evidence type="ECO:0000259" key="1">
    <source>
        <dbReference type="Pfam" id="PF03372"/>
    </source>
</evidence>
<dbReference type="PhylomeDB" id="E9H2K2"/>
<dbReference type="HOGENOM" id="CLU_000680_39_4_1"/>
<dbReference type="eggNOG" id="ENOG502SUNW">
    <property type="taxonomic scope" value="Eukaryota"/>
</dbReference>
<dbReference type="PANTHER" id="PTHR46670">
    <property type="entry name" value="ENDO/EXONUCLEASE/PHOSPHATASE DOMAIN-CONTAINING PROTEIN"/>
    <property type="match status" value="1"/>
</dbReference>
<dbReference type="OMA" id="CKANIKT"/>
<protein>
    <recommendedName>
        <fullName evidence="1">Endonuclease/exonuclease/phosphatase domain-containing protein</fullName>
    </recommendedName>
</protein>
<dbReference type="PANTHER" id="PTHR46670:SF3">
    <property type="entry name" value="ENDONUCLEASE_EXONUCLEASE_PHOSPHATASE DOMAIN-CONTAINING PROTEIN"/>
    <property type="match status" value="1"/>
</dbReference>
<dbReference type="EMBL" id="GL732586">
    <property type="protein sequence ID" value="EFX74049.1"/>
    <property type="molecule type" value="Genomic_DNA"/>
</dbReference>
<dbReference type="Gene3D" id="3.60.10.10">
    <property type="entry name" value="Endonuclease/exonuclease/phosphatase"/>
    <property type="match status" value="1"/>
</dbReference>
<sequence length="353" mass="40146">NGFDVLAITETWLSAERGDDDLRMLCPDGFNVFHSPMMGRTGGGVAVLARDTIDVTTFDSLDSTPKSFEHMVLSLTINAVCVRLIVVYCPPKSKPSVPFQCLMKELATYLEFLSVSSGKVIIVGDFNLHIDNPDDSNVIRFVALLESLSWVQHVKGATHIRGHTLNLVISRSSDKLVSESFISVLISDHFAVVTVVRAHRQAVPMKSISFRSTSAIGLDRFESDIAKIPFVVSPSDFLDDLFNQYNMGTRDVLDQHAPLKHRRFAVRPVNPWFSGEIYQARRQMRKFERVWRRRRLEIDKEILLHHKNQLARLVIDSKLTYFRTKMTECGPNRKALYRLLDRCLLKEKGHSSS</sequence>
<evidence type="ECO:0000313" key="2">
    <source>
        <dbReference type="EMBL" id="EFX74049.1"/>
    </source>
</evidence>
<dbReference type="InParanoid" id="E9H2K2"/>
<feature type="non-terminal residue" evidence="2">
    <location>
        <position position="1"/>
    </location>
</feature>
<accession>E9H2K2</accession>
<dbReference type="Pfam" id="PF03372">
    <property type="entry name" value="Exo_endo_phos"/>
    <property type="match status" value="1"/>
</dbReference>
<dbReference type="KEGG" id="dpx:DAPPUDRAFT_57634"/>
<dbReference type="GO" id="GO:0003824">
    <property type="term" value="F:catalytic activity"/>
    <property type="evidence" value="ECO:0007669"/>
    <property type="project" value="InterPro"/>
</dbReference>
<dbReference type="InterPro" id="IPR036691">
    <property type="entry name" value="Endo/exonu/phosph_ase_sf"/>
</dbReference>
<dbReference type="Proteomes" id="UP000000305">
    <property type="component" value="Unassembled WGS sequence"/>
</dbReference>
<reference evidence="2 3" key="1">
    <citation type="journal article" date="2011" name="Science">
        <title>The ecoresponsive genome of Daphnia pulex.</title>
        <authorList>
            <person name="Colbourne J.K."/>
            <person name="Pfrender M.E."/>
            <person name="Gilbert D."/>
            <person name="Thomas W.K."/>
            <person name="Tucker A."/>
            <person name="Oakley T.H."/>
            <person name="Tokishita S."/>
            <person name="Aerts A."/>
            <person name="Arnold G.J."/>
            <person name="Basu M.K."/>
            <person name="Bauer D.J."/>
            <person name="Caceres C.E."/>
            <person name="Carmel L."/>
            <person name="Casola C."/>
            <person name="Choi J.H."/>
            <person name="Detter J.C."/>
            <person name="Dong Q."/>
            <person name="Dusheyko S."/>
            <person name="Eads B.D."/>
            <person name="Frohlich T."/>
            <person name="Geiler-Samerotte K.A."/>
            <person name="Gerlach D."/>
            <person name="Hatcher P."/>
            <person name="Jogdeo S."/>
            <person name="Krijgsveld J."/>
            <person name="Kriventseva E.V."/>
            <person name="Kultz D."/>
            <person name="Laforsch C."/>
            <person name="Lindquist E."/>
            <person name="Lopez J."/>
            <person name="Manak J.R."/>
            <person name="Muller J."/>
            <person name="Pangilinan J."/>
            <person name="Patwardhan R.P."/>
            <person name="Pitluck S."/>
            <person name="Pritham E.J."/>
            <person name="Rechtsteiner A."/>
            <person name="Rho M."/>
            <person name="Rogozin I.B."/>
            <person name="Sakarya O."/>
            <person name="Salamov A."/>
            <person name="Schaack S."/>
            <person name="Shapiro H."/>
            <person name="Shiga Y."/>
            <person name="Skalitzky C."/>
            <person name="Smith Z."/>
            <person name="Souvorov A."/>
            <person name="Sung W."/>
            <person name="Tang Z."/>
            <person name="Tsuchiya D."/>
            <person name="Tu H."/>
            <person name="Vos H."/>
            <person name="Wang M."/>
            <person name="Wolf Y.I."/>
            <person name="Yamagata H."/>
            <person name="Yamada T."/>
            <person name="Ye Y."/>
            <person name="Shaw J.R."/>
            <person name="Andrews J."/>
            <person name="Crease T.J."/>
            <person name="Tang H."/>
            <person name="Lucas S.M."/>
            <person name="Robertson H.M."/>
            <person name="Bork P."/>
            <person name="Koonin E.V."/>
            <person name="Zdobnov E.M."/>
            <person name="Grigoriev I.V."/>
            <person name="Lynch M."/>
            <person name="Boore J.L."/>
        </authorList>
    </citation>
    <scope>NUCLEOTIDE SEQUENCE [LARGE SCALE GENOMIC DNA]</scope>
</reference>
<evidence type="ECO:0000313" key="3">
    <source>
        <dbReference type="Proteomes" id="UP000000305"/>
    </source>
</evidence>
<dbReference type="OrthoDB" id="416454at2759"/>
<organism evidence="2 3">
    <name type="scientific">Daphnia pulex</name>
    <name type="common">Water flea</name>
    <dbReference type="NCBI Taxonomy" id="6669"/>
    <lineage>
        <taxon>Eukaryota</taxon>
        <taxon>Metazoa</taxon>
        <taxon>Ecdysozoa</taxon>
        <taxon>Arthropoda</taxon>
        <taxon>Crustacea</taxon>
        <taxon>Branchiopoda</taxon>
        <taxon>Diplostraca</taxon>
        <taxon>Cladocera</taxon>
        <taxon>Anomopoda</taxon>
        <taxon>Daphniidae</taxon>
        <taxon>Daphnia</taxon>
    </lineage>
</organism>
<keyword evidence="3" id="KW-1185">Reference proteome</keyword>
<name>E9H2K2_DAPPU</name>
<proteinExistence type="predicted"/>
<dbReference type="STRING" id="6669.E9H2K2"/>
<dbReference type="SUPFAM" id="SSF56219">
    <property type="entry name" value="DNase I-like"/>
    <property type="match status" value="1"/>
</dbReference>
<feature type="domain" description="Endonuclease/exonuclease/phosphatase" evidence="1">
    <location>
        <begin position="4"/>
        <end position="135"/>
    </location>
</feature>
<gene>
    <name evidence="2" type="ORF">DAPPUDRAFT_57634</name>
</gene>